<dbReference type="PANTHER" id="PTHR47075:SF9">
    <property type="entry name" value="TRANSCRIPTION FACTOR BHLH47"/>
    <property type="match status" value="1"/>
</dbReference>
<sequence length="223" mass="24885">MTMVSDFPTPVGDDGALMSEKHIGRPERRSQRRVPKKVHKAEREKLKREHLNDLFLELGQALEPGRHNNGKASVLGDAARLLRDMLSQVESLRRENTSLATESRFVAMEKSELMDENLALEQEIRKLQEELKEKGRSKPAWRGGAEVAPPQPSTAAAVVGPVYVIPINQELAAYSTEAAAPPPPPGSPPKLPLSQRRRHRQLRPGRPRVSAQISDCNLVWNHV</sequence>
<evidence type="ECO:0000259" key="8">
    <source>
        <dbReference type="PROSITE" id="PS50888"/>
    </source>
</evidence>
<protein>
    <recommendedName>
        <fullName evidence="8">BHLH domain-containing protein</fullName>
    </recommendedName>
</protein>
<dbReference type="AlphaFoldDB" id="A0A7I8J511"/>
<dbReference type="InterPro" id="IPR011598">
    <property type="entry name" value="bHLH_dom"/>
</dbReference>
<feature type="compositionally biased region" description="Basic and acidic residues" evidence="7">
    <location>
        <begin position="19"/>
        <end position="29"/>
    </location>
</feature>
<name>A0A7I8J511_SPIIN</name>
<dbReference type="Gene3D" id="4.10.280.10">
    <property type="entry name" value="Helix-loop-helix DNA-binding domain"/>
    <property type="match status" value="1"/>
</dbReference>
<dbReference type="PROSITE" id="PS50888">
    <property type="entry name" value="BHLH"/>
    <property type="match status" value="1"/>
</dbReference>
<proteinExistence type="inferred from homology"/>
<evidence type="ECO:0000256" key="1">
    <source>
        <dbReference type="ARBA" id="ARBA00005510"/>
    </source>
</evidence>
<evidence type="ECO:0000256" key="4">
    <source>
        <dbReference type="ARBA" id="ARBA00023163"/>
    </source>
</evidence>
<gene>
    <name evidence="9" type="ORF">SI7747_09011548</name>
</gene>
<evidence type="ECO:0000256" key="3">
    <source>
        <dbReference type="ARBA" id="ARBA00023125"/>
    </source>
</evidence>
<feature type="domain" description="BHLH" evidence="8">
    <location>
        <begin position="35"/>
        <end position="85"/>
    </location>
</feature>
<keyword evidence="2" id="KW-0805">Transcription regulation</keyword>
<feature type="region of interest" description="Disordered" evidence="7">
    <location>
        <begin position="175"/>
        <end position="210"/>
    </location>
</feature>
<keyword evidence="10" id="KW-1185">Reference proteome</keyword>
<evidence type="ECO:0000256" key="2">
    <source>
        <dbReference type="ARBA" id="ARBA00023015"/>
    </source>
</evidence>
<dbReference type="EMBL" id="LR743596">
    <property type="protein sequence ID" value="CAA2625814.1"/>
    <property type="molecule type" value="Genomic_DNA"/>
</dbReference>
<dbReference type="GO" id="GO:0046983">
    <property type="term" value="F:protein dimerization activity"/>
    <property type="evidence" value="ECO:0007669"/>
    <property type="project" value="InterPro"/>
</dbReference>
<keyword evidence="4" id="KW-0804">Transcription</keyword>
<dbReference type="Pfam" id="PF23177">
    <property type="entry name" value="bHLH_IRO3"/>
    <property type="match status" value="1"/>
</dbReference>
<keyword evidence="6" id="KW-0175">Coiled coil</keyword>
<evidence type="ECO:0000313" key="10">
    <source>
        <dbReference type="Proteomes" id="UP001189122"/>
    </source>
</evidence>
<comment type="similarity">
    <text evidence="1">Belongs to the bHLH protein family.</text>
</comment>
<evidence type="ECO:0000256" key="7">
    <source>
        <dbReference type="SAM" id="MobiDB-lite"/>
    </source>
</evidence>
<dbReference type="GO" id="GO:0003677">
    <property type="term" value="F:DNA binding"/>
    <property type="evidence" value="ECO:0007669"/>
    <property type="project" value="UniProtKB-KW"/>
</dbReference>
<dbReference type="Proteomes" id="UP001189122">
    <property type="component" value="Unassembled WGS sequence"/>
</dbReference>
<dbReference type="EMBL" id="CACRZD030000009">
    <property type="protein sequence ID" value="CAA6665159.1"/>
    <property type="molecule type" value="Genomic_DNA"/>
</dbReference>
<reference evidence="9 10" key="1">
    <citation type="submission" date="2019-12" db="EMBL/GenBank/DDBJ databases">
        <authorList>
            <person name="Scholz U."/>
            <person name="Mascher M."/>
            <person name="Fiebig A."/>
        </authorList>
    </citation>
    <scope>NUCLEOTIDE SEQUENCE</scope>
</reference>
<feature type="coiled-coil region" evidence="6">
    <location>
        <begin position="75"/>
        <end position="137"/>
    </location>
</feature>
<feature type="region of interest" description="Disordered" evidence="7">
    <location>
        <begin position="1"/>
        <end position="42"/>
    </location>
</feature>
<dbReference type="PANTHER" id="PTHR47075">
    <property type="entry name" value="TRANSCRIPTION FACTOR BHLH47"/>
    <property type="match status" value="1"/>
</dbReference>
<organism evidence="9">
    <name type="scientific">Spirodela intermedia</name>
    <name type="common">Intermediate duckweed</name>
    <dbReference type="NCBI Taxonomy" id="51605"/>
    <lineage>
        <taxon>Eukaryota</taxon>
        <taxon>Viridiplantae</taxon>
        <taxon>Streptophyta</taxon>
        <taxon>Embryophyta</taxon>
        <taxon>Tracheophyta</taxon>
        <taxon>Spermatophyta</taxon>
        <taxon>Magnoliopsida</taxon>
        <taxon>Liliopsida</taxon>
        <taxon>Araceae</taxon>
        <taxon>Lemnoideae</taxon>
        <taxon>Spirodela</taxon>
    </lineage>
</organism>
<feature type="compositionally biased region" description="Basic residues" evidence="7">
    <location>
        <begin position="195"/>
        <end position="206"/>
    </location>
</feature>
<dbReference type="InterPro" id="IPR057075">
    <property type="entry name" value="bHLH_IRO3"/>
</dbReference>
<feature type="compositionally biased region" description="Pro residues" evidence="7">
    <location>
        <begin position="180"/>
        <end position="191"/>
    </location>
</feature>
<evidence type="ECO:0000313" key="9">
    <source>
        <dbReference type="EMBL" id="CAA2625814.1"/>
    </source>
</evidence>
<evidence type="ECO:0000256" key="6">
    <source>
        <dbReference type="SAM" id="Coils"/>
    </source>
</evidence>
<keyword evidence="5" id="KW-0539">Nucleus</keyword>
<keyword evidence="3" id="KW-0238">DNA-binding</keyword>
<dbReference type="InterPro" id="IPR036638">
    <property type="entry name" value="HLH_DNA-bd_sf"/>
</dbReference>
<accession>A0A7I8J511</accession>
<evidence type="ECO:0000256" key="5">
    <source>
        <dbReference type="ARBA" id="ARBA00023242"/>
    </source>
</evidence>
<feature type="compositionally biased region" description="Basic residues" evidence="7">
    <location>
        <begin position="30"/>
        <end position="40"/>
    </location>
</feature>
<dbReference type="SUPFAM" id="SSF47459">
    <property type="entry name" value="HLH, helix-loop-helix DNA-binding domain"/>
    <property type="match status" value="1"/>
</dbReference>